<dbReference type="NCBIfam" id="NF004349">
    <property type="entry name" value="PRK05729.1"/>
    <property type="match status" value="1"/>
</dbReference>
<comment type="caution">
    <text evidence="16">The sequence shown here is derived from an EMBL/GenBank/DDBJ whole genome shotgun (WGS) entry which is preliminary data.</text>
</comment>
<dbReference type="InterPro" id="IPR002300">
    <property type="entry name" value="aa-tRNA-synth_Ia"/>
</dbReference>
<dbReference type="FunFam" id="3.40.50.620:FF:000032">
    <property type="entry name" value="Valine--tRNA ligase"/>
    <property type="match status" value="1"/>
</dbReference>
<evidence type="ECO:0000256" key="12">
    <source>
        <dbReference type="HAMAP-Rule" id="MF_02004"/>
    </source>
</evidence>
<dbReference type="GO" id="GO:0002161">
    <property type="term" value="F:aminoacyl-tRNA deacylase activity"/>
    <property type="evidence" value="ECO:0007669"/>
    <property type="project" value="InterPro"/>
</dbReference>
<feature type="domain" description="Valyl-tRNA synthetase tRNA-binding arm" evidence="15">
    <location>
        <begin position="863"/>
        <end position="927"/>
    </location>
</feature>
<dbReference type="PRINTS" id="PR00986">
    <property type="entry name" value="TRNASYNTHVAL"/>
</dbReference>
<comment type="function">
    <text evidence="12">Catalyzes the attachment of valine to tRNA(Val). As ValRS can inadvertently accommodate and process structurally similar amino acids such as threonine, to avoid such errors, it has a 'posttransfer' editing activity that hydrolyzes mischarged Thr-tRNA(Val) in a tRNA-dependent manner.</text>
</comment>
<dbReference type="EMBL" id="AAQJ02000001">
    <property type="protein sequence ID" value="EDP45836.1"/>
    <property type="molecule type" value="Genomic_DNA"/>
</dbReference>
<evidence type="ECO:0000256" key="8">
    <source>
        <dbReference type="ARBA" id="ARBA00023054"/>
    </source>
</evidence>
<dbReference type="STRING" id="59196.RICGR_1198"/>
<dbReference type="Pfam" id="PF00133">
    <property type="entry name" value="tRNA-synt_1"/>
    <property type="match status" value="1"/>
</dbReference>
<dbReference type="SUPFAM" id="SSF50677">
    <property type="entry name" value="ValRS/IleRS/LeuRS editing domain"/>
    <property type="match status" value="1"/>
</dbReference>
<evidence type="ECO:0000256" key="1">
    <source>
        <dbReference type="ARBA" id="ARBA00004496"/>
    </source>
</evidence>
<keyword evidence="7 12" id="KW-0648">Protein biosynthesis</keyword>
<evidence type="ECO:0000256" key="4">
    <source>
        <dbReference type="ARBA" id="ARBA00022598"/>
    </source>
</evidence>
<dbReference type="SUPFAM" id="SSF46589">
    <property type="entry name" value="tRNA-binding arm"/>
    <property type="match status" value="1"/>
</dbReference>
<dbReference type="InterPro" id="IPR033705">
    <property type="entry name" value="Anticodon_Ia_Val"/>
</dbReference>
<dbReference type="GO" id="GO:0005524">
    <property type="term" value="F:ATP binding"/>
    <property type="evidence" value="ECO:0007669"/>
    <property type="project" value="UniProtKB-UniRule"/>
</dbReference>
<dbReference type="InterPro" id="IPR009008">
    <property type="entry name" value="Val/Leu/Ile-tRNA-synth_edit"/>
</dbReference>
<dbReference type="SUPFAM" id="SSF52374">
    <property type="entry name" value="Nucleotidylyl transferase"/>
    <property type="match status" value="1"/>
</dbReference>
<reference evidence="16" key="1">
    <citation type="submission" date="2006-04" db="EMBL/GenBank/DDBJ databases">
        <authorList>
            <person name="Seshadri R."/>
            <person name="Federici B.A."/>
        </authorList>
    </citation>
    <scope>NUCLEOTIDE SEQUENCE [LARGE SCALE GENOMIC DNA]</scope>
</reference>
<name>A8PP44_9COXI</name>
<dbReference type="InterPro" id="IPR013155">
    <property type="entry name" value="M/V/L/I-tRNA-synth_anticd-bd"/>
</dbReference>
<dbReference type="InterPro" id="IPR002303">
    <property type="entry name" value="Valyl-tRNA_ligase"/>
</dbReference>
<evidence type="ECO:0000256" key="3">
    <source>
        <dbReference type="ARBA" id="ARBA00022490"/>
    </source>
</evidence>
<dbReference type="InterPro" id="IPR037118">
    <property type="entry name" value="Val-tRNA_synth_C_sf"/>
</dbReference>
<evidence type="ECO:0000256" key="9">
    <source>
        <dbReference type="ARBA" id="ARBA00023146"/>
    </source>
</evidence>
<dbReference type="EC" id="6.1.1.9" evidence="12"/>
<dbReference type="PANTHER" id="PTHR11946">
    <property type="entry name" value="VALYL-TRNA SYNTHETASES"/>
    <property type="match status" value="1"/>
</dbReference>
<feature type="binding site" evidence="12">
    <location>
        <position position="537"/>
    </location>
    <ligand>
        <name>ATP</name>
        <dbReference type="ChEBI" id="CHEBI:30616"/>
    </ligand>
</feature>
<dbReference type="NCBIfam" id="TIGR00422">
    <property type="entry name" value="valS"/>
    <property type="match status" value="1"/>
</dbReference>
<dbReference type="CDD" id="cd00817">
    <property type="entry name" value="ValRS_core"/>
    <property type="match status" value="1"/>
</dbReference>
<evidence type="ECO:0000313" key="17">
    <source>
        <dbReference type="Proteomes" id="UP000054075"/>
    </source>
</evidence>
<evidence type="ECO:0000256" key="10">
    <source>
        <dbReference type="ARBA" id="ARBA00047552"/>
    </source>
</evidence>
<dbReference type="InterPro" id="IPR001412">
    <property type="entry name" value="aa-tRNA-synth_I_CS"/>
</dbReference>
<dbReference type="PROSITE" id="PS00178">
    <property type="entry name" value="AA_TRNA_LIGASE_I"/>
    <property type="match status" value="1"/>
</dbReference>
<evidence type="ECO:0000256" key="11">
    <source>
        <dbReference type="ARBA" id="ARBA00060830"/>
    </source>
</evidence>
<comment type="subcellular location">
    <subcellularLocation>
        <location evidence="1 12">Cytoplasm</location>
    </subcellularLocation>
</comment>
<dbReference type="Gene3D" id="1.10.287.380">
    <property type="entry name" value="Valyl-tRNA synthetase, C-terminal domain"/>
    <property type="match status" value="1"/>
</dbReference>
<dbReference type="InterPro" id="IPR009080">
    <property type="entry name" value="tRNAsynth_Ia_anticodon-bd"/>
</dbReference>
<dbReference type="HAMAP" id="MF_02004">
    <property type="entry name" value="Val_tRNA_synth_type1"/>
    <property type="match status" value="1"/>
</dbReference>
<keyword evidence="4 12" id="KW-0436">Ligase</keyword>
<dbReference type="Proteomes" id="UP000054075">
    <property type="component" value="Unassembled WGS sequence"/>
</dbReference>
<dbReference type="Gene3D" id="3.40.50.620">
    <property type="entry name" value="HUPs"/>
    <property type="match status" value="2"/>
</dbReference>
<dbReference type="PANTHER" id="PTHR11946:SF93">
    <property type="entry name" value="VALINE--TRNA LIGASE, CHLOROPLASTIC_MITOCHONDRIAL 2"/>
    <property type="match status" value="1"/>
</dbReference>
<dbReference type="FunFam" id="1.10.287.380:FF:000001">
    <property type="entry name" value="Valine--tRNA ligase"/>
    <property type="match status" value="1"/>
</dbReference>
<dbReference type="GO" id="GO:0005829">
    <property type="term" value="C:cytosol"/>
    <property type="evidence" value="ECO:0007669"/>
    <property type="project" value="TreeGrafter"/>
</dbReference>
<feature type="domain" description="Methionyl/Valyl/Leucyl/Isoleucyl-tRNA synthetase anticodon-binding" evidence="14">
    <location>
        <begin position="654"/>
        <end position="803"/>
    </location>
</feature>
<dbReference type="AlphaFoldDB" id="A8PP44"/>
<dbReference type="GO" id="GO:0006438">
    <property type="term" value="P:valyl-tRNA aminoacylation"/>
    <property type="evidence" value="ECO:0007669"/>
    <property type="project" value="UniProtKB-UniRule"/>
</dbReference>
<keyword evidence="9 12" id="KW-0030">Aminoacyl-tRNA synthetase</keyword>
<evidence type="ECO:0000256" key="5">
    <source>
        <dbReference type="ARBA" id="ARBA00022741"/>
    </source>
</evidence>
<feature type="short sequence motif" description="'KMSKS' region" evidence="12">
    <location>
        <begin position="534"/>
        <end position="538"/>
    </location>
</feature>
<comment type="domain">
    <text evidence="12">The C-terminal coiled-coil domain is crucial for aminoacylation activity.</text>
</comment>
<dbReference type="GO" id="GO:0004832">
    <property type="term" value="F:valine-tRNA ligase activity"/>
    <property type="evidence" value="ECO:0007669"/>
    <property type="project" value="UniProtKB-UniRule"/>
</dbReference>
<dbReference type="InterPro" id="IPR019499">
    <property type="entry name" value="Val-tRNA_synth_tRNA-bd"/>
</dbReference>
<dbReference type="eggNOG" id="COG0525">
    <property type="taxonomic scope" value="Bacteria"/>
</dbReference>
<keyword evidence="8 12" id="KW-0175">Coiled coil</keyword>
<dbReference type="Pfam" id="PF10458">
    <property type="entry name" value="Val_tRNA-synt_C"/>
    <property type="match status" value="1"/>
</dbReference>
<comment type="similarity">
    <text evidence="11 12">Belongs to the class-I aminoacyl-tRNA synthetase family. ValS type 1 subfamily.</text>
</comment>
<comment type="subunit">
    <text evidence="2 12">Monomer.</text>
</comment>
<keyword evidence="3 12" id="KW-0963">Cytoplasm</keyword>
<feature type="coiled-coil region" evidence="12">
    <location>
        <begin position="861"/>
        <end position="888"/>
    </location>
</feature>
<feature type="domain" description="Aminoacyl-tRNA synthetase class Ia" evidence="13">
    <location>
        <begin position="26"/>
        <end position="611"/>
    </location>
</feature>
<dbReference type="CDD" id="cd07962">
    <property type="entry name" value="Anticodon_Ia_Val"/>
    <property type="match status" value="1"/>
</dbReference>
<evidence type="ECO:0000256" key="7">
    <source>
        <dbReference type="ARBA" id="ARBA00022917"/>
    </source>
</evidence>
<proteinExistence type="inferred from homology"/>
<reference evidence="16" key="2">
    <citation type="submission" date="2007-10" db="EMBL/GenBank/DDBJ databases">
        <authorList>
            <person name="Myers G.S."/>
        </authorList>
    </citation>
    <scope>NUCLEOTIDE SEQUENCE [LARGE SCALE GENOMIC DNA]</scope>
</reference>
<evidence type="ECO:0000256" key="6">
    <source>
        <dbReference type="ARBA" id="ARBA00022840"/>
    </source>
</evidence>
<keyword evidence="17" id="KW-1185">Reference proteome</keyword>
<keyword evidence="5 12" id="KW-0547">Nucleotide-binding</keyword>
<evidence type="ECO:0000313" key="16">
    <source>
        <dbReference type="EMBL" id="EDP45836.1"/>
    </source>
</evidence>
<dbReference type="Gene3D" id="3.90.740.10">
    <property type="entry name" value="Valyl/Leucyl/Isoleucyl-tRNA synthetase, editing domain"/>
    <property type="match status" value="2"/>
</dbReference>
<dbReference type="Pfam" id="PF08264">
    <property type="entry name" value="Anticodon_1"/>
    <property type="match status" value="1"/>
</dbReference>
<evidence type="ECO:0000259" key="13">
    <source>
        <dbReference type="Pfam" id="PF00133"/>
    </source>
</evidence>
<gene>
    <name evidence="12 16" type="primary">valS</name>
    <name evidence="16" type="ORF">RICGR_1198</name>
</gene>
<evidence type="ECO:0000256" key="2">
    <source>
        <dbReference type="ARBA" id="ARBA00011245"/>
    </source>
</evidence>
<sequence>MSLNDTSHKLTMINKNYDPQQIEAHWRKQWEMHSYFQPSGQGEPYCIVLPPPNVTGSLHMGHGFQVTLMDVLVRYQRMCGKNVLWQGGTDHAGIATQMVVERQLLAQGKSRHDLGRETFVSTIWDWKNKSGSRITDQLRYLGASIDWTRERFTQDTDFSAAVEKVFIDLYAQGLIYRGKRLVNWDPELLTAVSDLEVIHQEEKAHLWTIRYPFVECDGFLQVATTRPETLFGDVAIAVHPDDPRYLPYIGKKVAIPLTRRVIPIISDSSVDPAFGSGCVKITPAHDFNDYAIGQKHHLPCITIFTPRAHLNEHVPKKYRGLARFVARQHVINDLEQFHLLEKTEDYLIKIPRGDRSGTVIEPYLTDQWFMSMQPLAQPAIDVIIQGKLDFIPPTWRKICLQWLENIEDWCISRQLWWGHRIPVWYDEQGHAYVGQNEKSIRQHYSLRPDTRLKQDEDVLDTWFSSALWPFVTLGWPQSTPEFKLFYPTNVLVTGFDIIFFWVARMLMLGLHFTHQVPFKAVYITGLIRDQDGQKMSKSKGNVLDPLDVVEGIRVDDLVRKRTQGLLQPQMAQKIESATRQQFPKGIPSLGTDALRFTYCALASPTRDIRFDLKRTEGYRNFCNKLWNAARFVLMHTKNQNNFNFTHKLTLPINRAFSSLLQNCIAEMNTHVQDYRFDLMAHSIYEFIWNEYCDWYVELAKPILAHLSSPERQETLMCLISFLEISLRLLHPLMPFITEEIWQAIGPLMGQTGSSLTIQNYPQCDPLKKDTSAELDLIWLKNIIHAVRTLRSEIKLIPNKKISLLLFKGSKHDRKNTRIFHEDILNLAKVNDIHWINEKDKNTHYAMNIVNNLELLIPMEGLIDTHAEIQRLKKELLKLEKEIQRSRSKLDNSAFVKKAPPEIIEKEQQRFIHFTTTQQKLENQLHLLKEN</sequence>
<dbReference type="InterPro" id="IPR010978">
    <property type="entry name" value="tRNA-bd_arm"/>
</dbReference>
<dbReference type="SUPFAM" id="SSF47323">
    <property type="entry name" value="Anticodon-binding domain of a subclass of class I aminoacyl-tRNA synthetases"/>
    <property type="match status" value="1"/>
</dbReference>
<evidence type="ECO:0000259" key="15">
    <source>
        <dbReference type="Pfam" id="PF10458"/>
    </source>
</evidence>
<protein>
    <recommendedName>
        <fullName evidence="12">Valine--tRNA ligase</fullName>
        <ecNumber evidence="12">6.1.1.9</ecNumber>
    </recommendedName>
    <alternativeName>
        <fullName evidence="12">Valyl-tRNA synthetase</fullName>
        <shortName evidence="12">ValRS</shortName>
    </alternativeName>
</protein>
<keyword evidence="6 12" id="KW-0067">ATP-binding</keyword>
<organism evidence="16 17">
    <name type="scientific">Rickettsiella grylli</name>
    <dbReference type="NCBI Taxonomy" id="59196"/>
    <lineage>
        <taxon>Bacteria</taxon>
        <taxon>Pseudomonadati</taxon>
        <taxon>Pseudomonadota</taxon>
        <taxon>Gammaproteobacteria</taxon>
        <taxon>Legionellales</taxon>
        <taxon>Coxiellaceae</taxon>
        <taxon>Rickettsiella</taxon>
    </lineage>
</organism>
<feature type="short sequence motif" description="'HIGH' region" evidence="12">
    <location>
        <begin position="52"/>
        <end position="62"/>
    </location>
</feature>
<dbReference type="InterPro" id="IPR014729">
    <property type="entry name" value="Rossmann-like_a/b/a_fold"/>
</dbReference>
<comment type="domain">
    <text evidence="12">ValRS has two distinct active sites: one for aminoacylation and one for editing. The misactivated threonine is translocated from the active site to the editing site.</text>
</comment>
<dbReference type="Gene3D" id="1.10.730.10">
    <property type="entry name" value="Isoleucyl-tRNA Synthetase, Domain 1"/>
    <property type="match status" value="1"/>
</dbReference>
<comment type="catalytic activity">
    <reaction evidence="10 12">
        <text>tRNA(Val) + L-valine + ATP = L-valyl-tRNA(Val) + AMP + diphosphate</text>
        <dbReference type="Rhea" id="RHEA:10704"/>
        <dbReference type="Rhea" id="RHEA-COMP:9672"/>
        <dbReference type="Rhea" id="RHEA-COMP:9708"/>
        <dbReference type="ChEBI" id="CHEBI:30616"/>
        <dbReference type="ChEBI" id="CHEBI:33019"/>
        <dbReference type="ChEBI" id="CHEBI:57762"/>
        <dbReference type="ChEBI" id="CHEBI:78442"/>
        <dbReference type="ChEBI" id="CHEBI:78537"/>
        <dbReference type="ChEBI" id="CHEBI:456215"/>
        <dbReference type="EC" id="6.1.1.9"/>
    </reaction>
</comment>
<evidence type="ECO:0000259" key="14">
    <source>
        <dbReference type="Pfam" id="PF08264"/>
    </source>
</evidence>
<accession>A8PP44</accession>
<dbReference type="FunFam" id="3.40.50.620:FF:000098">
    <property type="entry name" value="Valine--tRNA ligase"/>
    <property type="match status" value="1"/>
</dbReference>